<reference evidence="1 6" key="2">
    <citation type="submission" date="2020-12" db="EMBL/GenBank/DDBJ databases">
        <title>Microorganisms.</title>
        <authorList>
            <person name="Matos J."/>
            <person name="Faleiro L."/>
            <person name="Duarte I."/>
        </authorList>
    </citation>
    <scope>NUCLEOTIDE SEQUENCE [LARGE SCALE GENOMIC DNA]</scope>
    <source>
        <strain evidence="1 6">PtFD3Pch2</strain>
    </source>
</reference>
<keyword evidence="6" id="KW-1185">Reference proteome</keyword>
<dbReference type="Proteomes" id="UP000284022">
    <property type="component" value="Unassembled WGS sequence"/>
</dbReference>
<dbReference type="Proteomes" id="UP001196342">
    <property type="component" value="Unassembled WGS sequence"/>
</dbReference>
<protein>
    <submittedName>
        <fullName evidence="2">Uncharacterized protein</fullName>
    </submittedName>
</protein>
<dbReference type="AlphaFoldDB" id="A0A3E5BB92"/>
<evidence type="ECO:0000313" key="1">
    <source>
        <dbReference type="EMBL" id="MBT8727729.1"/>
    </source>
</evidence>
<evidence type="ECO:0000313" key="5">
    <source>
        <dbReference type="Proteomes" id="UP000284022"/>
    </source>
</evidence>
<dbReference type="EMBL" id="QSRK01000010">
    <property type="protein sequence ID" value="RGL14550.1"/>
    <property type="molecule type" value="Genomic_DNA"/>
</dbReference>
<comment type="caution">
    <text evidence="2">The sequence shown here is derived from an EMBL/GenBank/DDBJ whole genome shotgun (WGS) entry which is preliminary data.</text>
</comment>
<evidence type="ECO:0000313" key="6">
    <source>
        <dbReference type="Proteomes" id="UP001196342"/>
    </source>
</evidence>
<dbReference type="EMBL" id="JAFBJK010000004">
    <property type="protein sequence ID" value="MBT8727729.1"/>
    <property type="molecule type" value="Genomic_DNA"/>
</dbReference>
<evidence type="ECO:0000313" key="4">
    <source>
        <dbReference type="Proteomes" id="UP000260795"/>
    </source>
</evidence>
<evidence type="ECO:0000313" key="3">
    <source>
        <dbReference type="EMBL" id="RGU32930.1"/>
    </source>
</evidence>
<gene>
    <name evidence="3" type="ORF">DWW83_21365</name>
    <name evidence="2" type="ORF">DXC80_08545</name>
    <name evidence="1" type="ORF">JQN06_16480</name>
</gene>
<evidence type="ECO:0000313" key="2">
    <source>
        <dbReference type="EMBL" id="RGL14550.1"/>
    </source>
</evidence>
<dbReference type="EMBL" id="QRXV01000049">
    <property type="protein sequence ID" value="RGU32930.1"/>
    <property type="molecule type" value="Genomic_DNA"/>
</dbReference>
<reference evidence="4 5" key="1">
    <citation type="submission" date="2018-08" db="EMBL/GenBank/DDBJ databases">
        <title>A genome reference for cultivated species of the human gut microbiota.</title>
        <authorList>
            <person name="Zou Y."/>
            <person name="Xue W."/>
            <person name="Luo G."/>
        </authorList>
    </citation>
    <scope>NUCLEOTIDE SEQUENCE [LARGE SCALE GENOMIC DNA]</scope>
    <source>
        <strain evidence="3 5">AF17-20</strain>
        <strain evidence="2 4">TF08-13</strain>
    </source>
</reference>
<accession>A0A3E5BB92</accession>
<sequence>MPTAKVGEQSRLVKMKSTAKMQVYFEMAKEKRRFFCLLYNRKLFINTSTIICFNEVDNEDTPACE</sequence>
<dbReference type="Proteomes" id="UP000260795">
    <property type="component" value="Unassembled WGS sequence"/>
</dbReference>
<name>A0A3E5BB92_BACUN</name>
<organism evidence="2 4">
    <name type="scientific">Bacteroides uniformis</name>
    <dbReference type="NCBI Taxonomy" id="820"/>
    <lineage>
        <taxon>Bacteria</taxon>
        <taxon>Pseudomonadati</taxon>
        <taxon>Bacteroidota</taxon>
        <taxon>Bacteroidia</taxon>
        <taxon>Bacteroidales</taxon>
        <taxon>Bacteroidaceae</taxon>
        <taxon>Bacteroides</taxon>
    </lineage>
</organism>
<proteinExistence type="predicted"/>